<dbReference type="VEuPathDB" id="AmoebaDB:ACA1_071930"/>
<proteinExistence type="predicted"/>
<reference evidence="2 3" key="1">
    <citation type="journal article" date="2013" name="Genome Biol.">
        <title>Genome of Acanthamoeba castellanii highlights extensive lateral gene transfer and early evolution of tyrosine kinase signaling.</title>
        <authorList>
            <person name="Clarke M."/>
            <person name="Lohan A.J."/>
            <person name="Liu B."/>
            <person name="Lagkouvardos I."/>
            <person name="Roy S."/>
            <person name="Zafar N."/>
            <person name="Bertelli C."/>
            <person name="Schilde C."/>
            <person name="Kianianmomeni A."/>
            <person name="Burglin T.R."/>
            <person name="Frech C."/>
            <person name="Turcotte B."/>
            <person name="Kopec K.O."/>
            <person name="Synnott J.M."/>
            <person name="Choo C."/>
            <person name="Paponov I."/>
            <person name="Finkler A."/>
            <person name="Soon Heng Tan C."/>
            <person name="Hutchins A.P."/>
            <person name="Weinmeier T."/>
            <person name="Rattei T."/>
            <person name="Chu J.S."/>
            <person name="Gimenez G."/>
            <person name="Irimia M."/>
            <person name="Rigden D.J."/>
            <person name="Fitzpatrick D.A."/>
            <person name="Lorenzo-Morales J."/>
            <person name="Bateman A."/>
            <person name="Chiu C.H."/>
            <person name="Tang P."/>
            <person name="Hegemann P."/>
            <person name="Fromm H."/>
            <person name="Raoult D."/>
            <person name="Greub G."/>
            <person name="Miranda-Saavedra D."/>
            <person name="Chen N."/>
            <person name="Nash P."/>
            <person name="Ginger M.L."/>
            <person name="Horn M."/>
            <person name="Schaap P."/>
            <person name="Caler L."/>
            <person name="Loftus B."/>
        </authorList>
    </citation>
    <scope>NUCLEOTIDE SEQUENCE [LARGE SCALE GENOMIC DNA]</scope>
    <source>
        <strain evidence="2 3">Neff</strain>
    </source>
</reference>
<evidence type="ECO:0000256" key="1">
    <source>
        <dbReference type="SAM" id="MobiDB-lite"/>
    </source>
</evidence>
<dbReference type="RefSeq" id="XP_004353099.1">
    <property type="nucleotide sequence ID" value="XM_004353047.1"/>
</dbReference>
<accession>L8HGL6</accession>
<organism evidence="2 3">
    <name type="scientific">Acanthamoeba castellanii (strain ATCC 30010 / Neff)</name>
    <dbReference type="NCBI Taxonomy" id="1257118"/>
    <lineage>
        <taxon>Eukaryota</taxon>
        <taxon>Amoebozoa</taxon>
        <taxon>Discosea</taxon>
        <taxon>Longamoebia</taxon>
        <taxon>Centramoebida</taxon>
        <taxon>Acanthamoebidae</taxon>
        <taxon>Acanthamoeba</taxon>
    </lineage>
</organism>
<dbReference type="AlphaFoldDB" id="L8HGL6"/>
<protein>
    <submittedName>
        <fullName evidence="2">Uncharacterized protein</fullName>
    </submittedName>
</protein>
<dbReference type="KEGG" id="acan:ACA1_071930"/>
<keyword evidence="3" id="KW-1185">Reference proteome</keyword>
<sequence>MQRCSFCNNSILDYEQPVKENNRIYHPKCYNQSVGSRQTIDKTKELKQKLAEDYENQPKVIGALTLDEGRGFVIDPVTGQRKPANRPGDQLGHSPAGVKTQPGLQRP</sequence>
<feature type="region of interest" description="Disordered" evidence="1">
    <location>
        <begin position="76"/>
        <end position="107"/>
    </location>
</feature>
<gene>
    <name evidence="2" type="ORF">ACA1_071930</name>
</gene>
<evidence type="ECO:0000313" key="3">
    <source>
        <dbReference type="Proteomes" id="UP000011083"/>
    </source>
</evidence>
<name>L8HGL6_ACACF</name>
<dbReference type="EMBL" id="KB007857">
    <property type="protein sequence ID" value="ELR23571.1"/>
    <property type="molecule type" value="Genomic_DNA"/>
</dbReference>
<evidence type="ECO:0000313" key="2">
    <source>
        <dbReference type="EMBL" id="ELR23571.1"/>
    </source>
</evidence>
<dbReference type="GeneID" id="14924552"/>
<dbReference type="Proteomes" id="UP000011083">
    <property type="component" value="Unassembled WGS sequence"/>
</dbReference>